<keyword evidence="2 6" id="KW-0808">Transferase</keyword>
<organism evidence="6 7">
    <name type="scientific">Psychrobacter sanguinis</name>
    <dbReference type="NCBI Taxonomy" id="861445"/>
    <lineage>
        <taxon>Bacteria</taxon>
        <taxon>Pseudomonadati</taxon>
        <taxon>Pseudomonadota</taxon>
        <taxon>Gammaproteobacteria</taxon>
        <taxon>Moraxellales</taxon>
        <taxon>Moraxellaceae</taxon>
        <taxon>Psychrobacter</taxon>
    </lineage>
</organism>
<dbReference type="EMBL" id="WFKQ01000002">
    <property type="protein sequence ID" value="MUG31932.1"/>
    <property type="molecule type" value="Genomic_DNA"/>
</dbReference>
<dbReference type="GO" id="GO:0004364">
    <property type="term" value="F:glutathione transferase activity"/>
    <property type="evidence" value="ECO:0007669"/>
    <property type="project" value="UniProtKB-EC"/>
</dbReference>
<dbReference type="Pfam" id="PF13409">
    <property type="entry name" value="GST_N_2"/>
    <property type="match status" value="1"/>
</dbReference>
<evidence type="ECO:0000256" key="1">
    <source>
        <dbReference type="ARBA" id="ARBA00012452"/>
    </source>
</evidence>
<dbReference type="SUPFAM" id="SSF52833">
    <property type="entry name" value="Thioredoxin-like"/>
    <property type="match status" value="1"/>
</dbReference>
<evidence type="ECO:0000313" key="7">
    <source>
        <dbReference type="Proteomes" id="UP000442109"/>
    </source>
</evidence>
<reference evidence="6 7" key="1">
    <citation type="journal article" date="2019" name="PLoS ONE">
        <title>Pup mortality in New Zealand sea lions (Phocarctos hookeri) at Enderby Island, Auckland Islands, 2013-18.</title>
        <authorList>
            <person name="Michael S.A."/>
            <person name="Hayman D.T.S."/>
            <person name="Gray R."/>
            <person name="Zhang J."/>
            <person name="Rogers L."/>
            <person name="Roe W.D."/>
        </authorList>
    </citation>
    <scope>NUCLEOTIDE SEQUENCE [LARGE SCALE GENOMIC DNA]</scope>
    <source>
        <strain evidence="6 7">SM868</strain>
    </source>
</reference>
<dbReference type="AlphaFoldDB" id="A0A844LZ30"/>
<evidence type="ECO:0000259" key="4">
    <source>
        <dbReference type="PROSITE" id="PS50404"/>
    </source>
</evidence>
<dbReference type="EC" id="2.5.1.18" evidence="1"/>
<dbReference type="PANTHER" id="PTHR44051:SF9">
    <property type="entry name" value="GLUTATHIONE S-TRANSFERASE 1"/>
    <property type="match status" value="1"/>
</dbReference>
<dbReference type="RefSeq" id="WP_110816385.1">
    <property type="nucleotide sequence ID" value="NZ_WFKQ01000002.1"/>
</dbReference>
<dbReference type="InterPro" id="IPR036249">
    <property type="entry name" value="Thioredoxin-like_sf"/>
</dbReference>
<dbReference type="FunFam" id="3.40.30.10:FF:000156">
    <property type="entry name" value="Glutathione S-transferase 1"/>
    <property type="match status" value="1"/>
</dbReference>
<gene>
    <name evidence="6" type="ORF">GB996_03895</name>
</gene>
<dbReference type="SFLD" id="SFLDG01150">
    <property type="entry name" value="Main.1:_Beta-like"/>
    <property type="match status" value="1"/>
</dbReference>
<evidence type="ECO:0000256" key="3">
    <source>
        <dbReference type="ARBA" id="ARBA00047960"/>
    </source>
</evidence>
<protein>
    <recommendedName>
        <fullName evidence="1">glutathione transferase</fullName>
        <ecNumber evidence="1">2.5.1.18</ecNumber>
    </recommendedName>
</protein>
<dbReference type="InterPro" id="IPR010987">
    <property type="entry name" value="Glutathione-S-Trfase_C-like"/>
</dbReference>
<dbReference type="CDD" id="cd03046">
    <property type="entry name" value="GST_N_GTT1_like"/>
    <property type="match status" value="1"/>
</dbReference>
<dbReference type="GO" id="GO:0005737">
    <property type="term" value="C:cytoplasm"/>
    <property type="evidence" value="ECO:0007669"/>
    <property type="project" value="UniProtKB-ARBA"/>
</dbReference>
<dbReference type="OrthoDB" id="9810080at2"/>
<accession>A0A844LZ30</accession>
<evidence type="ECO:0000256" key="2">
    <source>
        <dbReference type="ARBA" id="ARBA00022679"/>
    </source>
</evidence>
<keyword evidence="7" id="KW-1185">Reference proteome</keyword>
<dbReference type="InterPro" id="IPR040079">
    <property type="entry name" value="Glutathione_S-Trfase"/>
</dbReference>
<dbReference type="Gene3D" id="3.40.30.10">
    <property type="entry name" value="Glutaredoxin"/>
    <property type="match status" value="1"/>
</dbReference>
<evidence type="ECO:0000259" key="5">
    <source>
        <dbReference type="PROSITE" id="PS50405"/>
    </source>
</evidence>
<dbReference type="Proteomes" id="UP000442109">
    <property type="component" value="Unassembled WGS sequence"/>
</dbReference>
<dbReference type="InterPro" id="IPR036282">
    <property type="entry name" value="Glutathione-S-Trfase_C_sf"/>
</dbReference>
<dbReference type="SFLD" id="SFLDS00019">
    <property type="entry name" value="Glutathione_Transferase_(cytos"/>
    <property type="match status" value="1"/>
</dbReference>
<comment type="catalytic activity">
    <reaction evidence="3">
        <text>RX + glutathione = an S-substituted glutathione + a halide anion + H(+)</text>
        <dbReference type="Rhea" id="RHEA:16437"/>
        <dbReference type="ChEBI" id="CHEBI:15378"/>
        <dbReference type="ChEBI" id="CHEBI:16042"/>
        <dbReference type="ChEBI" id="CHEBI:17792"/>
        <dbReference type="ChEBI" id="CHEBI:57925"/>
        <dbReference type="ChEBI" id="CHEBI:90779"/>
        <dbReference type="EC" id="2.5.1.18"/>
    </reaction>
</comment>
<sequence length="234" mass="26418">MSDLHLHHLQKSRSFRILWLLEELGVPYQLTSYERNKSFLAPKSLERIHPVGKSPILEVKGLDPKHPDNSTALIESGHIIDYLMAKYDTNYELHPKTDADDAAWRDYDFWMHYAEASAMPALVMRLVFSKVVERSPALIKPIAKGIRKQVEASMITKNVNNSLELVEQTLSSNQFFAGSEFTAADIQMAFFVEAANSGAGLDEVRYTSTLNWLKRCQGRPAYKAAVAKGGKLEF</sequence>
<dbReference type="InterPro" id="IPR004045">
    <property type="entry name" value="Glutathione_S-Trfase_N"/>
</dbReference>
<dbReference type="Pfam" id="PF00043">
    <property type="entry name" value="GST_C"/>
    <property type="match status" value="1"/>
</dbReference>
<dbReference type="Gene3D" id="1.20.1050.10">
    <property type="match status" value="1"/>
</dbReference>
<proteinExistence type="predicted"/>
<dbReference type="PROSITE" id="PS50405">
    <property type="entry name" value="GST_CTER"/>
    <property type="match status" value="1"/>
</dbReference>
<feature type="domain" description="GST N-terminal" evidence="4">
    <location>
        <begin position="1"/>
        <end position="91"/>
    </location>
</feature>
<comment type="caution">
    <text evidence="6">The sequence shown here is derived from an EMBL/GenBank/DDBJ whole genome shotgun (WGS) entry which is preliminary data.</text>
</comment>
<dbReference type="CDD" id="cd03189">
    <property type="entry name" value="GST_C_GTT1_like"/>
    <property type="match status" value="1"/>
</dbReference>
<dbReference type="PROSITE" id="PS50404">
    <property type="entry name" value="GST_NTER"/>
    <property type="match status" value="1"/>
</dbReference>
<name>A0A844LZ30_9GAMM</name>
<evidence type="ECO:0000313" key="6">
    <source>
        <dbReference type="EMBL" id="MUG31932.1"/>
    </source>
</evidence>
<dbReference type="SFLD" id="SFLDG00358">
    <property type="entry name" value="Main_(cytGST)"/>
    <property type="match status" value="1"/>
</dbReference>
<dbReference type="SUPFAM" id="SSF47616">
    <property type="entry name" value="GST C-terminal domain-like"/>
    <property type="match status" value="1"/>
</dbReference>
<feature type="domain" description="GST C-terminal" evidence="5">
    <location>
        <begin position="100"/>
        <end position="234"/>
    </location>
</feature>
<dbReference type="PANTHER" id="PTHR44051">
    <property type="entry name" value="GLUTATHIONE S-TRANSFERASE-RELATED"/>
    <property type="match status" value="1"/>
</dbReference>
<dbReference type="GO" id="GO:0004601">
    <property type="term" value="F:peroxidase activity"/>
    <property type="evidence" value="ECO:0007669"/>
    <property type="project" value="UniProtKB-ARBA"/>
</dbReference>
<dbReference type="InterPro" id="IPR004046">
    <property type="entry name" value="GST_C"/>
</dbReference>